<protein>
    <recommendedName>
        <fullName evidence="4">Carboxypeptidase regulatory-like domain-containing protein</fullName>
    </recommendedName>
</protein>
<dbReference type="PROSITE" id="PS51257">
    <property type="entry name" value="PROKAR_LIPOPROTEIN"/>
    <property type="match status" value="1"/>
</dbReference>
<evidence type="ECO:0000256" key="1">
    <source>
        <dbReference type="SAM" id="SignalP"/>
    </source>
</evidence>
<evidence type="ECO:0000313" key="3">
    <source>
        <dbReference type="Proteomes" id="UP001139103"/>
    </source>
</evidence>
<sequence length="133" mass="13848">MKYSTLATSLSAALMIALVGCGARGPEMGDVMGTVTYKGKPLGTGTITFVPETDGLPMGYAKIGADGTYEGYTDEFGKGVPIGKHRVMIMAVKDNGPEAAAMALIPFKYSSDRQSGLTAEVAAGENTVDFKLE</sequence>
<proteinExistence type="predicted"/>
<name>A0A9X1SGD1_9BACT</name>
<dbReference type="Proteomes" id="UP001139103">
    <property type="component" value="Unassembled WGS sequence"/>
</dbReference>
<evidence type="ECO:0000313" key="2">
    <source>
        <dbReference type="EMBL" id="MCC9628556.1"/>
    </source>
</evidence>
<organism evidence="2 3">
    <name type="scientific">Blastopirellula sediminis</name>
    <dbReference type="NCBI Taxonomy" id="2894196"/>
    <lineage>
        <taxon>Bacteria</taxon>
        <taxon>Pseudomonadati</taxon>
        <taxon>Planctomycetota</taxon>
        <taxon>Planctomycetia</taxon>
        <taxon>Pirellulales</taxon>
        <taxon>Pirellulaceae</taxon>
        <taxon>Blastopirellula</taxon>
    </lineage>
</organism>
<reference evidence="2" key="1">
    <citation type="submission" date="2021-11" db="EMBL/GenBank/DDBJ databases">
        <title>Genome sequence.</title>
        <authorList>
            <person name="Sun Q."/>
        </authorList>
    </citation>
    <scope>NUCLEOTIDE SEQUENCE</scope>
    <source>
        <strain evidence="2">JC732</strain>
    </source>
</reference>
<evidence type="ECO:0008006" key="4">
    <source>
        <dbReference type="Google" id="ProtNLM"/>
    </source>
</evidence>
<feature type="signal peptide" evidence="1">
    <location>
        <begin position="1"/>
        <end position="25"/>
    </location>
</feature>
<gene>
    <name evidence="2" type="ORF">LOC68_09120</name>
</gene>
<dbReference type="AlphaFoldDB" id="A0A9X1SGD1"/>
<accession>A0A9X1SGD1</accession>
<dbReference type="EMBL" id="JAJKFT010000004">
    <property type="protein sequence ID" value="MCC9628556.1"/>
    <property type="molecule type" value="Genomic_DNA"/>
</dbReference>
<feature type="chain" id="PRO_5040976376" description="Carboxypeptidase regulatory-like domain-containing protein" evidence="1">
    <location>
        <begin position="26"/>
        <end position="133"/>
    </location>
</feature>
<keyword evidence="3" id="KW-1185">Reference proteome</keyword>
<dbReference type="RefSeq" id="WP_230217930.1">
    <property type="nucleotide sequence ID" value="NZ_JAJKFT010000004.1"/>
</dbReference>
<keyword evidence="1" id="KW-0732">Signal</keyword>
<comment type="caution">
    <text evidence="2">The sequence shown here is derived from an EMBL/GenBank/DDBJ whole genome shotgun (WGS) entry which is preliminary data.</text>
</comment>